<sequence length="288" mass="31245">MDQIELVRDFNRFYTQRLGVLNDHYLGQGRPLGEARLLFEIGDGADLRELRSRLGLDSGYLSRMLRSLGAAGLVTVGSHPSDGRVRTATLTPAGRRERADLEARSRDSVAALLDPLTPAQRERLLEAQASVRRLTRLATITIEAVPDDTASARACLHAYAGELDLRFPEGYDPATLIAPGTLTEGAFLLAREAEQPVGCGLWQGAGPIAEIRHVWVSPDARGLGLGRRLLTAIEQDAAAHGITTVRLGTHPVLTEAIALYRASGYRAIPAYGSSPYDQLAFEKRLQAT</sequence>
<dbReference type="PROSITE" id="PS51186">
    <property type="entry name" value="GNAT"/>
    <property type="match status" value="1"/>
</dbReference>
<dbReference type="Pfam" id="PF00583">
    <property type="entry name" value="Acetyltransf_1"/>
    <property type="match status" value="1"/>
</dbReference>
<reference evidence="4" key="1">
    <citation type="submission" date="2022-11" db="EMBL/GenBank/DDBJ databases">
        <authorList>
            <person name="Somphong A."/>
            <person name="Phongsopitanun W."/>
        </authorList>
    </citation>
    <scope>NUCLEOTIDE SEQUENCE</scope>
    <source>
        <strain evidence="4">Pm04-4</strain>
    </source>
</reference>
<protein>
    <submittedName>
        <fullName evidence="4">Bifunctional helix-turn-helix transcriptional regulator/GNAT family N-acetyltransferase</fullName>
    </submittedName>
</protein>
<dbReference type="InterPro" id="IPR016181">
    <property type="entry name" value="Acyl_CoA_acyltransferase"/>
</dbReference>
<dbReference type="InterPro" id="IPR050832">
    <property type="entry name" value="Bact_Acetyltransf"/>
</dbReference>
<keyword evidence="5" id="KW-1185">Reference proteome</keyword>
<keyword evidence="2" id="KW-0012">Acyltransferase</keyword>
<dbReference type="Pfam" id="PF12802">
    <property type="entry name" value="MarR_2"/>
    <property type="match status" value="1"/>
</dbReference>
<dbReference type="SUPFAM" id="SSF46785">
    <property type="entry name" value="Winged helix' DNA-binding domain"/>
    <property type="match status" value="1"/>
</dbReference>
<dbReference type="InterPro" id="IPR036390">
    <property type="entry name" value="WH_DNA-bd_sf"/>
</dbReference>
<evidence type="ECO:0000259" key="3">
    <source>
        <dbReference type="PROSITE" id="PS51186"/>
    </source>
</evidence>
<accession>A0ABT4AWP8</accession>
<keyword evidence="1" id="KW-0808">Transferase</keyword>
<dbReference type="EMBL" id="JAPNTZ010000004">
    <property type="protein sequence ID" value="MCY1138654.1"/>
    <property type="molecule type" value="Genomic_DNA"/>
</dbReference>
<dbReference type="SUPFAM" id="SSF55729">
    <property type="entry name" value="Acyl-CoA N-acyltransferases (Nat)"/>
    <property type="match status" value="1"/>
</dbReference>
<dbReference type="PANTHER" id="PTHR43877:SF2">
    <property type="entry name" value="AMINOALKYLPHOSPHONATE N-ACETYLTRANSFERASE-RELATED"/>
    <property type="match status" value="1"/>
</dbReference>
<dbReference type="InterPro" id="IPR000182">
    <property type="entry name" value="GNAT_dom"/>
</dbReference>
<evidence type="ECO:0000256" key="2">
    <source>
        <dbReference type="ARBA" id="ARBA00023315"/>
    </source>
</evidence>
<dbReference type="InterPro" id="IPR036388">
    <property type="entry name" value="WH-like_DNA-bd_sf"/>
</dbReference>
<dbReference type="RefSeq" id="WP_267562712.1">
    <property type="nucleotide sequence ID" value="NZ_JAPNTZ010000004.1"/>
</dbReference>
<dbReference type="Gene3D" id="1.10.10.10">
    <property type="entry name" value="Winged helix-like DNA-binding domain superfamily/Winged helix DNA-binding domain"/>
    <property type="match status" value="1"/>
</dbReference>
<comment type="caution">
    <text evidence="4">The sequence shown here is derived from an EMBL/GenBank/DDBJ whole genome shotgun (WGS) entry which is preliminary data.</text>
</comment>
<dbReference type="Proteomes" id="UP001151002">
    <property type="component" value="Unassembled WGS sequence"/>
</dbReference>
<name>A0ABT4AWP8_9ACTN</name>
<gene>
    <name evidence="4" type="ORF">OWR29_11655</name>
</gene>
<evidence type="ECO:0000313" key="4">
    <source>
        <dbReference type="EMBL" id="MCY1138654.1"/>
    </source>
</evidence>
<dbReference type="InterPro" id="IPR000835">
    <property type="entry name" value="HTH_MarR-typ"/>
</dbReference>
<dbReference type="SMART" id="SM00347">
    <property type="entry name" value="HTH_MARR"/>
    <property type="match status" value="1"/>
</dbReference>
<proteinExistence type="predicted"/>
<dbReference type="Gene3D" id="3.40.630.30">
    <property type="match status" value="1"/>
</dbReference>
<evidence type="ECO:0000313" key="5">
    <source>
        <dbReference type="Proteomes" id="UP001151002"/>
    </source>
</evidence>
<evidence type="ECO:0000256" key="1">
    <source>
        <dbReference type="ARBA" id="ARBA00022679"/>
    </source>
</evidence>
<dbReference type="PANTHER" id="PTHR43877">
    <property type="entry name" value="AMINOALKYLPHOSPHONATE N-ACETYLTRANSFERASE-RELATED-RELATED"/>
    <property type="match status" value="1"/>
</dbReference>
<organism evidence="4 5">
    <name type="scientific">Paractinoplanes pyxinae</name>
    <dbReference type="NCBI Taxonomy" id="2997416"/>
    <lineage>
        <taxon>Bacteria</taxon>
        <taxon>Bacillati</taxon>
        <taxon>Actinomycetota</taxon>
        <taxon>Actinomycetes</taxon>
        <taxon>Micromonosporales</taxon>
        <taxon>Micromonosporaceae</taxon>
        <taxon>Paractinoplanes</taxon>
    </lineage>
</organism>
<feature type="domain" description="N-acetyltransferase" evidence="3">
    <location>
        <begin position="140"/>
        <end position="288"/>
    </location>
</feature>